<dbReference type="GO" id="GO:0005886">
    <property type="term" value="C:plasma membrane"/>
    <property type="evidence" value="ECO:0007669"/>
    <property type="project" value="UniProtKB-SubCell"/>
</dbReference>
<evidence type="ECO:0000256" key="6">
    <source>
        <dbReference type="SAM" id="Phobius"/>
    </source>
</evidence>
<organism evidence="8">
    <name type="scientific">Shigella boydii</name>
    <dbReference type="NCBI Taxonomy" id="621"/>
    <lineage>
        <taxon>Bacteria</taxon>
        <taxon>Pseudomonadati</taxon>
        <taxon>Pseudomonadota</taxon>
        <taxon>Gammaproteobacteria</taxon>
        <taxon>Enterobacterales</taxon>
        <taxon>Enterobacteriaceae</taxon>
        <taxon>Shigella</taxon>
    </lineage>
</organism>
<feature type="transmembrane region" description="Helical" evidence="6">
    <location>
        <begin position="294"/>
        <end position="315"/>
    </location>
</feature>
<dbReference type="SUPFAM" id="SSF103473">
    <property type="entry name" value="MFS general substrate transporter"/>
    <property type="match status" value="1"/>
</dbReference>
<dbReference type="AlphaFoldDB" id="A0A1S9JDE9"/>
<dbReference type="InterPro" id="IPR050375">
    <property type="entry name" value="MFS_TsgA-like"/>
</dbReference>
<dbReference type="FunFam" id="1.20.1250.20:FF:000087">
    <property type="entry name" value="L-fucose:H+ symporter permease"/>
    <property type="match status" value="1"/>
</dbReference>
<evidence type="ECO:0000256" key="3">
    <source>
        <dbReference type="ARBA" id="ARBA00022692"/>
    </source>
</evidence>
<dbReference type="PANTHER" id="PTHR43702">
    <property type="entry name" value="L-FUCOSE-PROTON SYMPORTER"/>
    <property type="match status" value="1"/>
</dbReference>
<evidence type="ECO:0000256" key="2">
    <source>
        <dbReference type="ARBA" id="ARBA00022475"/>
    </source>
</evidence>
<evidence type="ECO:0000259" key="7">
    <source>
        <dbReference type="PROSITE" id="PS50850"/>
    </source>
</evidence>
<proteinExistence type="predicted"/>
<evidence type="ECO:0000256" key="4">
    <source>
        <dbReference type="ARBA" id="ARBA00022989"/>
    </source>
</evidence>
<feature type="transmembrane region" description="Helical" evidence="6">
    <location>
        <begin position="411"/>
        <end position="431"/>
    </location>
</feature>
<gene>
    <name evidence="8" type="ORF">AJR17_011895</name>
</gene>
<protein>
    <submittedName>
        <fullName evidence="8">MFS transporter</fullName>
    </submittedName>
</protein>
<reference evidence="8" key="1">
    <citation type="submission" date="2017-02" db="EMBL/GenBank/DDBJ databases">
        <title>Shigella draft genomes.</title>
        <authorList>
            <person name="Weis A.M."/>
            <person name="Weimer B.C."/>
            <person name="Gilpin B."/>
        </authorList>
    </citation>
    <scope>NUCLEOTIDE SEQUENCE [LARGE SCALE GENOMIC DNA]</scope>
    <source>
        <strain evidence="8">BCW_4868</strain>
    </source>
</reference>
<dbReference type="FunFam" id="1.20.1250.20:FF:000089">
    <property type="entry name" value="L-fucose:H+ symporter permease"/>
    <property type="match status" value="1"/>
</dbReference>
<evidence type="ECO:0000256" key="5">
    <source>
        <dbReference type="ARBA" id="ARBA00023136"/>
    </source>
</evidence>
<feature type="transmembrane region" description="Helical" evidence="6">
    <location>
        <begin position="262"/>
        <end position="282"/>
    </location>
</feature>
<dbReference type="InterPro" id="IPR011701">
    <property type="entry name" value="MFS"/>
</dbReference>
<dbReference type="NCBIfam" id="NF007524">
    <property type="entry name" value="PRK10133.1"/>
    <property type="match status" value="1"/>
</dbReference>
<keyword evidence="2" id="KW-1003">Cell membrane</keyword>
<keyword evidence="4 6" id="KW-1133">Transmembrane helix</keyword>
<dbReference type="InterPro" id="IPR005275">
    <property type="entry name" value="Lfuc_symporter_FucP"/>
</dbReference>
<comment type="caution">
    <text evidence="8">The sequence shown here is derived from an EMBL/GenBank/DDBJ whole genome shotgun (WGS) entry which is preliminary data.</text>
</comment>
<evidence type="ECO:0000256" key="1">
    <source>
        <dbReference type="ARBA" id="ARBA00004429"/>
    </source>
</evidence>
<dbReference type="InterPro" id="IPR020846">
    <property type="entry name" value="MFS_dom"/>
</dbReference>
<dbReference type="GO" id="GO:0015535">
    <property type="term" value="F:fucose:proton symporter activity"/>
    <property type="evidence" value="ECO:0007669"/>
    <property type="project" value="InterPro"/>
</dbReference>
<dbReference type="NCBIfam" id="TIGR00885">
    <property type="entry name" value="fucP"/>
    <property type="match status" value="1"/>
</dbReference>
<sequence>MGNTSIQTQSYRAVDKDAGQSRSYIIPFALLCSLFFLWAVANNLNDILLPQFQQAFTLTNFQAGLIQSAFYFGYFIIPIPAGILMKKLSYKAGIITGLFLYALGAALFWPAAEIMNYTLFLVGLFIIAAGLGCLETAANPFVTVLGPESSGHFRLNLAQTFNSFGAIIAVVFGQSLILSNVPHQSQDVLDKMSPEQLSAYKHSLVLSVQTPYMIIVAIVLLVALLIMLTKFPALQSDNHSDAKQGSFSASLSRLARIRHWRWAVLAQFCYVGAQTACWSYLIRYAVEEIPSMTAGFAANYLTGTMVCFFIGRFTGTWLISRFAPHKVLAAYALIAMALCLISAFAGGHVGLIALTLCSAFMSIQYPTIFSLGIKNLGQDTKYGSSFIVMTIIGGGIVTPVMGFVSDAAGNIPTAELIPALCFAVIFIFARFRSQTATN</sequence>
<feature type="transmembrane region" description="Helical" evidence="6">
    <location>
        <begin position="351"/>
        <end position="373"/>
    </location>
</feature>
<keyword evidence="5 6" id="KW-0472">Membrane</keyword>
<evidence type="ECO:0000313" key="8">
    <source>
        <dbReference type="EMBL" id="OOO80946.1"/>
    </source>
</evidence>
<dbReference type="Proteomes" id="UP000868349">
    <property type="component" value="Unassembled WGS sequence"/>
</dbReference>
<comment type="subcellular location">
    <subcellularLocation>
        <location evidence="1">Cell inner membrane</location>
        <topology evidence="1">Multi-pass membrane protein</topology>
    </subcellularLocation>
</comment>
<dbReference type="Pfam" id="PF07690">
    <property type="entry name" value="MFS_1"/>
    <property type="match status" value="1"/>
</dbReference>
<name>A0A1S9JDE9_SHIBO</name>
<feature type="transmembrane region" description="Helical" evidence="6">
    <location>
        <begin position="61"/>
        <end position="85"/>
    </location>
</feature>
<dbReference type="CDD" id="cd17394">
    <property type="entry name" value="MFS_FucP_like"/>
    <property type="match status" value="1"/>
</dbReference>
<feature type="transmembrane region" description="Helical" evidence="6">
    <location>
        <begin position="327"/>
        <end position="345"/>
    </location>
</feature>
<dbReference type="PROSITE" id="PS50850">
    <property type="entry name" value="MFS"/>
    <property type="match status" value="1"/>
</dbReference>
<dbReference type="InterPro" id="IPR036259">
    <property type="entry name" value="MFS_trans_sf"/>
</dbReference>
<feature type="transmembrane region" description="Helical" evidence="6">
    <location>
        <begin position="155"/>
        <end position="177"/>
    </location>
</feature>
<dbReference type="Gene3D" id="1.20.1250.20">
    <property type="entry name" value="MFS general substrate transporter like domains"/>
    <property type="match status" value="2"/>
</dbReference>
<feature type="transmembrane region" description="Helical" evidence="6">
    <location>
        <begin position="117"/>
        <end position="134"/>
    </location>
</feature>
<feature type="transmembrane region" description="Helical" evidence="6">
    <location>
        <begin position="210"/>
        <end position="228"/>
    </location>
</feature>
<dbReference type="EMBL" id="MSJS02000044">
    <property type="protein sequence ID" value="OOO80946.1"/>
    <property type="molecule type" value="Genomic_DNA"/>
</dbReference>
<keyword evidence="3 6" id="KW-0812">Transmembrane</keyword>
<dbReference type="PANTHER" id="PTHR43702:SF11">
    <property type="entry name" value="L-FUCOSE-PROTON SYMPORTER"/>
    <property type="match status" value="1"/>
</dbReference>
<accession>A0A1S9JDE9</accession>
<feature type="transmembrane region" description="Helical" evidence="6">
    <location>
        <begin position="92"/>
        <end position="111"/>
    </location>
</feature>
<feature type="transmembrane region" description="Helical" evidence="6">
    <location>
        <begin position="21"/>
        <end position="41"/>
    </location>
</feature>
<feature type="transmembrane region" description="Helical" evidence="6">
    <location>
        <begin position="385"/>
        <end position="405"/>
    </location>
</feature>
<dbReference type="RefSeq" id="WP_061351060.1">
    <property type="nucleotide sequence ID" value="NZ_MSJS02000044.1"/>
</dbReference>
<feature type="domain" description="Major facilitator superfamily (MFS) profile" evidence="7">
    <location>
        <begin position="27"/>
        <end position="437"/>
    </location>
</feature>